<reference evidence="2 3" key="1">
    <citation type="submission" date="2017-05" db="EMBL/GenBank/DDBJ databases">
        <title>Complete and WGS of Bordetella genogroups.</title>
        <authorList>
            <person name="Spilker T."/>
            <person name="LiPuma J."/>
        </authorList>
    </citation>
    <scope>NUCLEOTIDE SEQUENCE [LARGE SCALE GENOMIC DNA]</scope>
    <source>
        <strain evidence="2 3">AU9919</strain>
    </source>
</reference>
<keyword evidence="1" id="KW-0808">Transferase</keyword>
<gene>
    <name evidence="2" type="ORF">CAL20_14295</name>
</gene>
<dbReference type="PANTHER" id="PTHR48207:SF3">
    <property type="entry name" value="SUCCINATE--HYDROXYMETHYLGLUTARATE COA-TRANSFERASE"/>
    <property type="match status" value="1"/>
</dbReference>
<evidence type="ECO:0000313" key="3">
    <source>
        <dbReference type="Proteomes" id="UP000216885"/>
    </source>
</evidence>
<dbReference type="Gene3D" id="3.30.1540.10">
    <property type="entry name" value="formyl-coa transferase, domain 3"/>
    <property type="match status" value="1"/>
</dbReference>
<dbReference type="InterPro" id="IPR044855">
    <property type="entry name" value="CoA-Trfase_III_dom3_sf"/>
</dbReference>
<dbReference type="InterPro" id="IPR003673">
    <property type="entry name" value="CoA-Trfase_fam_III"/>
</dbReference>
<dbReference type="Pfam" id="PF02515">
    <property type="entry name" value="CoA_transf_3"/>
    <property type="match status" value="1"/>
</dbReference>
<dbReference type="GO" id="GO:0008410">
    <property type="term" value="F:CoA-transferase activity"/>
    <property type="evidence" value="ECO:0007669"/>
    <property type="project" value="TreeGrafter"/>
</dbReference>
<accession>A0A261U583</accession>
<comment type="caution">
    <text evidence="2">The sequence shown here is derived from an EMBL/GenBank/DDBJ whole genome shotgun (WGS) entry which is preliminary data.</text>
</comment>
<dbReference type="EMBL" id="NEVQ01000013">
    <property type="protein sequence ID" value="OZI56582.1"/>
    <property type="molecule type" value="Genomic_DNA"/>
</dbReference>
<dbReference type="AlphaFoldDB" id="A0A261U583"/>
<dbReference type="PANTHER" id="PTHR48207">
    <property type="entry name" value="SUCCINATE--HYDROXYMETHYLGLUTARATE COA-TRANSFERASE"/>
    <property type="match status" value="1"/>
</dbReference>
<evidence type="ECO:0000256" key="1">
    <source>
        <dbReference type="ARBA" id="ARBA00022679"/>
    </source>
</evidence>
<dbReference type="InterPro" id="IPR023606">
    <property type="entry name" value="CoA-Trfase_III_dom_1_sf"/>
</dbReference>
<name>A0A261U583_9BORD</name>
<keyword evidence="3" id="KW-1185">Reference proteome</keyword>
<dbReference type="RefSeq" id="WP_254924095.1">
    <property type="nucleotide sequence ID" value="NZ_NEVO01000008.1"/>
</dbReference>
<organism evidence="2 3">
    <name type="scientific">Bordetella genomosp. 4</name>
    <dbReference type="NCBI Taxonomy" id="463044"/>
    <lineage>
        <taxon>Bacteria</taxon>
        <taxon>Pseudomonadati</taxon>
        <taxon>Pseudomonadota</taxon>
        <taxon>Betaproteobacteria</taxon>
        <taxon>Burkholderiales</taxon>
        <taxon>Alcaligenaceae</taxon>
        <taxon>Bordetella</taxon>
    </lineage>
</organism>
<dbReference type="Gene3D" id="3.40.50.10540">
    <property type="entry name" value="Crotonobetainyl-coa:carnitine coa-transferase, domain 1"/>
    <property type="match status" value="1"/>
</dbReference>
<dbReference type="Proteomes" id="UP000216885">
    <property type="component" value="Unassembled WGS sequence"/>
</dbReference>
<protein>
    <submittedName>
        <fullName evidence="2">Carnitine dehydratase</fullName>
    </submittedName>
</protein>
<dbReference type="SUPFAM" id="SSF89796">
    <property type="entry name" value="CoA-transferase family III (CaiB/BaiF)"/>
    <property type="match status" value="1"/>
</dbReference>
<dbReference type="InterPro" id="IPR050483">
    <property type="entry name" value="CoA-transferase_III_domain"/>
</dbReference>
<proteinExistence type="predicted"/>
<evidence type="ECO:0000313" key="2">
    <source>
        <dbReference type="EMBL" id="OZI56582.1"/>
    </source>
</evidence>
<sequence>MHPSEQDTNMPLTGIRVLDLTRIISGPYCTSILADMGAEVIKIETPGEGDPVRRQGVIRDGLSWYFANYNRNKKSVTLDLYSQEGKDILRSLIPRCDVIIENYRPGIMEKMGLGSDALKVLRPDIIHCSINGFGTSGPYRDRPSFDFIAQAMSGFMSLNGAESDPPMRAAPPISDLIAGMNGALGVMAALLRRDRTGRGDTISVSLLSSMIGLLSFHAANYFANGQLPARTGNDHGIVAPYGLFETADGQVAIAPSNDAMYEKLLDALELQELRTHPDFQANADRMLNRTSIKAIVEARTREQPTHYWIERLNRYGVPCGPVMNLREVFADPQVADQEMAIDVPHPDGQQVRMLGFPVKFTEAPCRAYRASPELGADTDDVLTELGLSREYIAQLRQAGKI</sequence>